<gene>
    <name evidence="2" type="ORF">ECE50_002075</name>
</gene>
<dbReference type="InterPro" id="IPR028973">
    <property type="entry name" value="PhnB-like"/>
</dbReference>
<dbReference type="InterPro" id="IPR029068">
    <property type="entry name" value="Glyas_Bleomycin-R_OHBP_Dase"/>
</dbReference>
<dbReference type="CDD" id="cd06588">
    <property type="entry name" value="PhnB_like"/>
    <property type="match status" value="1"/>
</dbReference>
<reference evidence="2" key="1">
    <citation type="submission" date="2020-05" db="EMBL/GenBank/DDBJ databases">
        <title>Chitinophaga laudate sp. nov., isolated from a tropical peat swamp.</title>
        <authorList>
            <person name="Goh C.B.S."/>
            <person name="Lee M.S."/>
            <person name="Parimannan S."/>
            <person name="Pasbakhsh P."/>
            <person name="Yule C.M."/>
            <person name="Rajandas H."/>
            <person name="Loke S."/>
            <person name="Croft L."/>
            <person name="Tan J.B.L."/>
        </authorList>
    </citation>
    <scope>NUCLEOTIDE SEQUENCE</scope>
    <source>
        <strain evidence="2">Mgbs1</strain>
    </source>
</reference>
<proteinExistence type="predicted"/>
<dbReference type="AlphaFoldDB" id="A0A9Q5D3K6"/>
<dbReference type="PIRSF" id="PIRSF021700">
    <property type="entry name" value="3_dmu_93_MTrfase"/>
    <property type="match status" value="1"/>
</dbReference>
<dbReference type="Proteomes" id="UP000281028">
    <property type="component" value="Unassembled WGS sequence"/>
</dbReference>
<dbReference type="EMBL" id="RIAR02000001">
    <property type="protein sequence ID" value="NSL85600.1"/>
    <property type="molecule type" value="Genomic_DNA"/>
</dbReference>
<dbReference type="PANTHER" id="PTHR33990">
    <property type="entry name" value="PROTEIN YJDN-RELATED"/>
    <property type="match status" value="1"/>
</dbReference>
<feature type="domain" description="PhnB-like" evidence="1">
    <location>
        <begin position="8"/>
        <end position="128"/>
    </location>
</feature>
<dbReference type="PANTHER" id="PTHR33990:SF2">
    <property type="entry name" value="PHNB-LIKE DOMAIN-CONTAINING PROTEIN"/>
    <property type="match status" value="1"/>
</dbReference>
<sequence>MEKKLTVQKITPNLWFDKNGEEAVKFYVSIFQDSRIGRVTHYTKEGFEIHQMPEGTVMTMEFQIEGQEFVALNAGPVFTFNEAISFVVNCSSQEEVDYYWNKLSEGGDPNAQMCGWLKDKFGVSWQVVPTELTDLLQDKDTARVSRVTNAIFKMKKLDIGELRKAHGGI</sequence>
<dbReference type="Pfam" id="PF06983">
    <property type="entry name" value="3-dmu-9_3-mt"/>
    <property type="match status" value="1"/>
</dbReference>
<dbReference type="SUPFAM" id="SSF54593">
    <property type="entry name" value="Glyoxalase/Bleomycin resistance protein/Dihydroxybiphenyl dioxygenase"/>
    <property type="match status" value="1"/>
</dbReference>
<dbReference type="Gene3D" id="3.10.180.10">
    <property type="entry name" value="2,3-Dihydroxybiphenyl 1,2-Dioxygenase, domain 1"/>
    <property type="match status" value="1"/>
</dbReference>
<evidence type="ECO:0000313" key="3">
    <source>
        <dbReference type="Proteomes" id="UP000281028"/>
    </source>
</evidence>
<evidence type="ECO:0000259" key="1">
    <source>
        <dbReference type="Pfam" id="PF06983"/>
    </source>
</evidence>
<dbReference type="InterPro" id="IPR009725">
    <property type="entry name" value="3_dmu_93_MTrfase"/>
</dbReference>
<organism evidence="2 3">
    <name type="scientific">Chitinophaga solisilvae</name>
    <dbReference type="NCBI Taxonomy" id="1233460"/>
    <lineage>
        <taxon>Bacteria</taxon>
        <taxon>Pseudomonadati</taxon>
        <taxon>Bacteroidota</taxon>
        <taxon>Chitinophagia</taxon>
        <taxon>Chitinophagales</taxon>
        <taxon>Chitinophagaceae</taxon>
        <taxon>Chitinophaga</taxon>
    </lineage>
</organism>
<name>A0A9Q5D3K6_9BACT</name>
<comment type="caution">
    <text evidence="2">The sequence shown here is derived from an EMBL/GenBank/DDBJ whole genome shotgun (WGS) entry which is preliminary data.</text>
</comment>
<evidence type="ECO:0000313" key="2">
    <source>
        <dbReference type="EMBL" id="NSL85600.1"/>
    </source>
</evidence>
<keyword evidence="3" id="KW-1185">Reference proteome</keyword>
<dbReference type="RefSeq" id="WP_160715926.1">
    <property type="nucleotide sequence ID" value="NZ_JAABOK010000011.1"/>
</dbReference>
<accession>A0A9Q5D3K6</accession>
<protein>
    <submittedName>
        <fullName evidence="2">VOC family protein</fullName>
    </submittedName>
</protein>